<dbReference type="GO" id="GO:0009073">
    <property type="term" value="P:aromatic amino acid family biosynthetic process"/>
    <property type="evidence" value="ECO:0007669"/>
    <property type="project" value="UniProtKB-KW"/>
</dbReference>
<feature type="binding site" evidence="8">
    <location>
        <position position="212"/>
    </location>
    <ligand>
        <name>NADP(+)</name>
        <dbReference type="ChEBI" id="CHEBI:58349"/>
    </ligand>
</feature>
<keyword evidence="4 8" id="KW-0521">NADP</keyword>
<dbReference type="UniPathway" id="UPA00053">
    <property type="reaction ID" value="UER00087"/>
</dbReference>
<dbReference type="GO" id="GO:0008652">
    <property type="term" value="P:amino acid biosynthetic process"/>
    <property type="evidence" value="ECO:0007669"/>
    <property type="project" value="UniProtKB-KW"/>
</dbReference>
<dbReference type="OrthoDB" id="9776868at2"/>
<name>A0A432ZES2_9GAMM</name>
<evidence type="ECO:0000256" key="1">
    <source>
        <dbReference type="ARBA" id="ARBA00004871"/>
    </source>
</evidence>
<feature type="binding site" evidence="8">
    <location>
        <begin position="14"/>
        <end position="16"/>
    </location>
    <ligand>
        <name>shikimate</name>
        <dbReference type="ChEBI" id="CHEBI:36208"/>
    </ligand>
</feature>
<gene>
    <name evidence="8" type="primary">aroE</name>
    <name evidence="11" type="ORF">CWI83_08490</name>
</gene>
<feature type="binding site" evidence="8">
    <location>
        <position position="102"/>
    </location>
    <ligand>
        <name>shikimate</name>
        <dbReference type="ChEBI" id="CHEBI:36208"/>
    </ligand>
</feature>
<protein>
    <recommendedName>
        <fullName evidence="2 8">Shikimate dehydrogenase (NADP(+))</fullName>
        <shortName evidence="8">SDH</shortName>
        <ecNumber evidence="2 8">1.1.1.25</ecNumber>
    </recommendedName>
</protein>
<comment type="function">
    <text evidence="8">Involved in the biosynthesis of the chorismate, which leads to the biosynthesis of aromatic amino acids. Catalyzes the reversible NADPH linked reduction of 3-dehydroshikimate (DHSA) to yield shikimate (SA).</text>
</comment>
<evidence type="ECO:0000256" key="3">
    <source>
        <dbReference type="ARBA" id="ARBA00022605"/>
    </source>
</evidence>
<dbReference type="Proteomes" id="UP000288279">
    <property type="component" value="Unassembled WGS sequence"/>
</dbReference>
<evidence type="ECO:0000256" key="7">
    <source>
        <dbReference type="ARBA" id="ARBA00049442"/>
    </source>
</evidence>
<dbReference type="Pfam" id="PF08501">
    <property type="entry name" value="Shikimate_dh_N"/>
    <property type="match status" value="1"/>
</dbReference>
<dbReference type="AlphaFoldDB" id="A0A432ZES2"/>
<comment type="subunit">
    <text evidence="8">Homodimer.</text>
</comment>
<feature type="binding site" evidence="8">
    <location>
        <position position="242"/>
    </location>
    <ligand>
        <name>shikimate</name>
        <dbReference type="ChEBI" id="CHEBI:36208"/>
    </ligand>
</feature>
<dbReference type="InterPro" id="IPR013708">
    <property type="entry name" value="Shikimate_DH-bd_N"/>
</dbReference>
<feature type="binding site" evidence="8">
    <location>
        <position position="61"/>
    </location>
    <ligand>
        <name>shikimate</name>
        <dbReference type="ChEBI" id="CHEBI:36208"/>
    </ligand>
</feature>
<comment type="similarity">
    <text evidence="8">Belongs to the shikimate dehydrogenase family.</text>
</comment>
<dbReference type="InterPro" id="IPR011342">
    <property type="entry name" value="Shikimate_DH"/>
</dbReference>
<dbReference type="GO" id="GO:0004764">
    <property type="term" value="F:shikimate 3-dehydrogenase (NADP+) activity"/>
    <property type="evidence" value="ECO:0007669"/>
    <property type="project" value="UniProtKB-UniRule"/>
</dbReference>
<accession>A0A432ZES2</accession>
<keyword evidence="12" id="KW-1185">Reference proteome</keyword>
<evidence type="ECO:0000256" key="2">
    <source>
        <dbReference type="ARBA" id="ARBA00012962"/>
    </source>
</evidence>
<feature type="domain" description="Shikimate dehydrogenase substrate binding N-terminal" evidence="10">
    <location>
        <begin position="6"/>
        <end position="88"/>
    </location>
</feature>
<dbReference type="SUPFAM" id="SSF51735">
    <property type="entry name" value="NAD(P)-binding Rossmann-fold domains"/>
    <property type="match status" value="1"/>
</dbReference>
<comment type="pathway">
    <text evidence="1 8">Metabolic intermediate biosynthesis; chorismate biosynthesis; chorismate from D-erythrose 4-phosphate and phosphoenolpyruvate: step 4/7.</text>
</comment>
<dbReference type="SUPFAM" id="SSF53223">
    <property type="entry name" value="Aminoacid dehydrogenase-like, N-terminal domain"/>
    <property type="match status" value="1"/>
</dbReference>
<comment type="caution">
    <text evidence="8">Lacks conserved residue(s) required for the propagation of feature annotation.</text>
</comment>
<evidence type="ECO:0000256" key="4">
    <source>
        <dbReference type="ARBA" id="ARBA00022857"/>
    </source>
</evidence>
<dbReference type="NCBIfam" id="TIGR00507">
    <property type="entry name" value="aroE"/>
    <property type="match status" value="1"/>
</dbReference>
<dbReference type="GO" id="GO:0009423">
    <property type="term" value="P:chorismate biosynthetic process"/>
    <property type="evidence" value="ECO:0007669"/>
    <property type="project" value="UniProtKB-UniRule"/>
</dbReference>
<dbReference type="InterPro" id="IPR022893">
    <property type="entry name" value="Shikimate_DH_fam"/>
</dbReference>
<dbReference type="GO" id="GO:0019632">
    <property type="term" value="P:shikimate metabolic process"/>
    <property type="evidence" value="ECO:0007669"/>
    <property type="project" value="InterPro"/>
</dbReference>
<feature type="binding site" evidence="8">
    <location>
        <position position="86"/>
    </location>
    <ligand>
        <name>shikimate</name>
        <dbReference type="ChEBI" id="CHEBI:36208"/>
    </ligand>
</feature>
<dbReference type="InterPro" id="IPR036291">
    <property type="entry name" value="NAD(P)-bd_dom_sf"/>
</dbReference>
<comment type="caution">
    <text evidence="11">The sequence shown here is derived from an EMBL/GenBank/DDBJ whole genome shotgun (WGS) entry which is preliminary data.</text>
</comment>
<dbReference type="HAMAP" id="MF_00222">
    <property type="entry name" value="Shikimate_DH_AroE"/>
    <property type="match status" value="1"/>
</dbReference>
<evidence type="ECO:0000259" key="9">
    <source>
        <dbReference type="Pfam" id="PF01488"/>
    </source>
</evidence>
<reference evidence="11 12" key="1">
    <citation type="journal article" date="2011" name="Front. Microbiol.">
        <title>Genomic signatures of strain selection and enhancement in Bacillus atrophaeus var. globigii, a historical biowarfare simulant.</title>
        <authorList>
            <person name="Gibbons H.S."/>
            <person name="Broomall S.M."/>
            <person name="McNew L.A."/>
            <person name="Daligault H."/>
            <person name="Chapman C."/>
            <person name="Bruce D."/>
            <person name="Karavis M."/>
            <person name="Krepps M."/>
            <person name="McGregor P.A."/>
            <person name="Hong C."/>
            <person name="Park K.H."/>
            <person name="Akmal A."/>
            <person name="Feldman A."/>
            <person name="Lin J.S."/>
            <person name="Chang W.E."/>
            <person name="Higgs B.W."/>
            <person name="Demirev P."/>
            <person name="Lindquist J."/>
            <person name="Liem A."/>
            <person name="Fochler E."/>
            <person name="Read T.D."/>
            <person name="Tapia R."/>
            <person name="Johnson S."/>
            <person name="Bishop-Lilly K.A."/>
            <person name="Detter C."/>
            <person name="Han C."/>
            <person name="Sozhamannan S."/>
            <person name="Rosenzweig C.N."/>
            <person name="Skowronski E.W."/>
        </authorList>
    </citation>
    <scope>NUCLEOTIDE SEQUENCE [LARGE SCALE GENOMIC DNA]</scope>
    <source>
        <strain evidence="11 12">PIT1</strain>
    </source>
</reference>
<dbReference type="InterPro" id="IPR006151">
    <property type="entry name" value="Shikm_DH/Glu-tRNA_Rdtase"/>
</dbReference>
<evidence type="ECO:0000313" key="11">
    <source>
        <dbReference type="EMBL" id="RUO76390.1"/>
    </source>
</evidence>
<evidence type="ECO:0000256" key="8">
    <source>
        <dbReference type="HAMAP-Rule" id="MF_00222"/>
    </source>
</evidence>
<feature type="binding site" evidence="8">
    <location>
        <position position="214"/>
    </location>
    <ligand>
        <name>shikimate</name>
        <dbReference type="ChEBI" id="CHEBI:36208"/>
    </ligand>
</feature>
<keyword evidence="3 8" id="KW-0028">Amino-acid biosynthesis</keyword>
<dbReference type="PANTHER" id="PTHR21089">
    <property type="entry name" value="SHIKIMATE DEHYDROGENASE"/>
    <property type="match status" value="1"/>
</dbReference>
<dbReference type="GO" id="GO:0005829">
    <property type="term" value="C:cytosol"/>
    <property type="evidence" value="ECO:0007669"/>
    <property type="project" value="TreeGrafter"/>
</dbReference>
<proteinExistence type="inferred from homology"/>
<dbReference type="Pfam" id="PF01488">
    <property type="entry name" value="Shikimate_DH"/>
    <property type="match status" value="1"/>
</dbReference>
<dbReference type="PANTHER" id="PTHR21089:SF1">
    <property type="entry name" value="BIFUNCTIONAL 3-DEHYDROQUINATE DEHYDRATASE_SHIKIMATE DEHYDROGENASE, CHLOROPLASTIC"/>
    <property type="match status" value="1"/>
</dbReference>
<feature type="binding site" evidence="8">
    <location>
        <begin position="128"/>
        <end position="132"/>
    </location>
    <ligand>
        <name>NADP(+)</name>
        <dbReference type="ChEBI" id="CHEBI:58349"/>
    </ligand>
</feature>
<feature type="active site" description="Proton acceptor" evidence="8">
    <location>
        <position position="65"/>
    </location>
</feature>
<dbReference type="InterPro" id="IPR046346">
    <property type="entry name" value="Aminoacid_DH-like_N_sf"/>
</dbReference>
<evidence type="ECO:0000259" key="10">
    <source>
        <dbReference type="Pfam" id="PF08501"/>
    </source>
</evidence>
<sequence length="273" mass="29117">MMQFIVFGNPIEHSLSPLIHADFGRQIGVNLQYSRSLTSSAQFNRAVAEFFRTGGGGANVTVPFKQHAYAQVTHVSARAERAGAVNTLVPLGAGQLLGDNTDGLGLVWDLQRLLGASQLTGKRVLLLGAGGAARGVIQPLLDAGVTTITVINRSPERAQQLVQLWQSPQLVWAPAATPEYDLIVNATSASLSGDKLVLGADVLDAAELVYDMMYGAKPSPFLEQAGQYTQMTADGLGMLVGQAGFAFKLWLDGAELNLNETLERLRAELNRGT</sequence>
<feature type="binding site" evidence="8">
    <location>
        <position position="235"/>
    </location>
    <ligand>
        <name>NADP(+)</name>
        <dbReference type="ChEBI" id="CHEBI:58349"/>
    </ligand>
</feature>
<feature type="domain" description="Quinate/shikimate 5-dehydrogenase/glutamyl-tRNA reductase" evidence="9">
    <location>
        <begin position="117"/>
        <end position="190"/>
    </location>
</feature>
<evidence type="ECO:0000256" key="6">
    <source>
        <dbReference type="ARBA" id="ARBA00023141"/>
    </source>
</evidence>
<dbReference type="EMBL" id="PIQG01000004">
    <property type="protein sequence ID" value="RUO76390.1"/>
    <property type="molecule type" value="Genomic_DNA"/>
</dbReference>
<dbReference type="NCBIfam" id="NF001310">
    <property type="entry name" value="PRK00258.1-2"/>
    <property type="match status" value="1"/>
</dbReference>
<dbReference type="Gene3D" id="3.40.50.720">
    <property type="entry name" value="NAD(P)-binding Rossmann-like Domain"/>
    <property type="match status" value="1"/>
</dbReference>
<dbReference type="CDD" id="cd01065">
    <property type="entry name" value="NAD_bind_Shikimate_DH"/>
    <property type="match status" value="1"/>
</dbReference>
<dbReference type="EC" id="1.1.1.25" evidence="2 8"/>
<dbReference type="Gene3D" id="3.40.50.10860">
    <property type="entry name" value="Leucine Dehydrogenase, chain A, domain 1"/>
    <property type="match status" value="1"/>
</dbReference>
<evidence type="ECO:0000256" key="5">
    <source>
        <dbReference type="ARBA" id="ARBA00023002"/>
    </source>
</evidence>
<evidence type="ECO:0000313" key="12">
    <source>
        <dbReference type="Proteomes" id="UP000288279"/>
    </source>
</evidence>
<keyword evidence="6 8" id="KW-0057">Aromatic amino acid biosynthesis</keyword>
<dbReference type="FunFam" id="3.40.50.10860:FF:000006">
    <property type="entry name" value="Shikimate dehydrogenase (NADP(+))"/>
    <property type="match status" value="1"/>
</dbReference>
<comment type="catalytic activity">
    <reaction evidence="7 8">
        <text>shikimate + NADP(+) = 3-dehydroshikimate + NADPH + H(+)</text>
        <dbReference type="Rhea" id="RHEA:17737"/>
        <dbReference type="ChEBI" id="CHEBI:15378"/>
        <dbReference type="ChEBI" id="CHEBI:16630"/>
        <dbReference type="ChEBI" id="CHEBI:36208"/>
        <dbReference type="ChEBI" id="CHEBI:57783"/>
        <dbReference type="ChEBI" id="CHEBI:58349"/>
        <dbReference type="EC" id="1.1.1.25"/>
    </reaction>
</comment>
<dbReference type="GO" id="GO:0050661">
    <property type="term" value="F:NADP binding"/>
    <property type="evidence" value="ECO:0007669"/>
    <property type="project" value="InterPro"/>
</dbReference>
<organism evidence="11 12">
    <name type="scientific">Pseudidiomarina taiwanensis</name>
    <dbReference type="NCBI Taxonomy" id="337250"/>
    <lineage>
        <taxon>Bacteria</taxon>
        <taxon>Pseudomonadati</taxon>
        <taxon>Pseudomonadota</taxon>
        <taxon>Gammaproteobacteria</taxon>
        <taxon>Alteromonadales</taxon>
        <taxon>Idiomarinaceae</taxon>
        <taxon>Pseudidiomarina</taxon>
    </lineage>
</organism>
<keyword evidence="5 8" id="KW-0560">Oxidoreductase</keyword>